<dbReference type="Proteomes" id="UP000275069">
    <property type="component" value="Chromosome"/>
</dbReference>
<protein>
    <submittedName>
        <fullName evidence="1">Uncharacterized protein</fullName>
    </submittedName>
</protein>
<dbReference type="AlphaFoldDB" id="A0A387BIG6"/>
<organism evidence="1 2">
    <name type="scientific">Gryllotalpicola protaetiae</name>
    <dbReference type="NCBI Taxonomy" id="2419771"/>
    <lineage>
        <taxon>Bacteria</taxon>
        <taxon>Bacillati</taxon>
        <taxon>Actinomycetota</taxon>
        <taxon>Actinomycetes</taxon>
        <taxon>Micrococcales</taxon>
        <taxon>Microbacteriaceae</taxon>
        <taxon>Gryllotalpicola</taxon>
    </lineage>
</organism>
<sequence>MATIRYGQHIFQATDQHAGAIRNLVSAILRKGETEWYPFEITRPDEKKVAIDLLITPGVPIIVESDDFADIEAMQARLAAKYLSDDEPA</sequence>
<accession>A0A387BIG6</accession>
<name>A0A387BIG6_9MICO</name>
<dbReference type="EMBL" id="CP032624">
    <property type="protein sequence ID" value="AYG03855.1"/>
    <property type="molecule type" value="Genomic_DNA"/>
</dbReference>
<evidence type="ECO:0000313" key="1">
    <source>
        <dbReference type="EMBL" id="AYG03855.1"/>
    </source>
</evidence>
<keyword evidence="2" id="KW-1185">Reference proteome</keyword>
<dbReference type="RefSeq" id="WP_120789387.1">
    <property type="nucleotide sequence ID" value="NZ_CP032624.1"/>
</dbReference>
<dbReference type="KEGG" id="gry:D7I44_10115"/>
<evidence type="ECO:0000313" key="2">
    <source>
        <dbReference type="Proteomes" id="UP000275069"/>
    </source>
</evidence>
<gene>
    <name evidence="1" type="ORF">D7I44_10115</name>
</gene>
<proteinExistence type="predicted"/>
<reference evidence="1 2" key="1">
    <citation type="submission" date="2018-09" db="EMBL/GenBank/DDBJ databases">
        <title>Genome sequencing of strain 2DFW10M-5.</title>
        <authorList>
            <person name="Heo J."/>
            <person name="Kim S.-J."/>
            <person name="Kwon S.-W."/>
        </authorList>
    </citation>
    <scope>NUCLEOTIDE SEQUENCE [LARGE SCALE GENOMIC DNA]</scope>
    <source>
        <strain evidence="1 2">2DFW10M-5</strain>
    </source>
</reference>